<proteinExistence type="predicted"/>
<evidence type="ECO:0008006" key="5">
    <source>
        <dbReference type="Google" id="ProtNLM"/>
    </source>
</evidence>
<protein>
    <recommendedName>
        <fullName evidence="5">Secreted protein</fullName>
    </recommendedName>
</protein>
<keyword evidence="2" id="KW-0732">Signal</keyword>
<evidence type="ECO:0000313" key="3">
    <source>
        <dbReference type="EMBL" id="SPE25462.1"/>
    </source>
</evidence>
<reference evidence="4" key="1">
    <citation type="submission" date="2018-02" db="EMBL/GenBank/DDBJ databases">
        <authorList>
            <person name="Hausmann B."/>
        </authorList>
    </citation>
    <scope>NUCLEOTIDE SEQUENCE [LARGE SCALE GENOMIC DNA]</scope>
    <source>
        <strain evidence="4">Peat soil MAG SbA5</strain>
    </source>
</reference>
<feature type="signal peptide" evidence="2">
    <location>
        <begin position="1"/>
        <end position="24"/>
    </location>
</feature>
<sequence length="77" mass="8329">MQLMWLVILALSVAGAIGQGGATASQARAWTPTRQPDRSPALQACRPPPGSEINHASFRNHAVVVPDSQRRDILTER</sequence>
<dbReference type="AlphaFoldDB" id="A0A2N9LQC7"/>
<dbReference type="Proteomes" id="UP000239735">
    <property type="component" value="Unassembled WGS sequence"/>
</dbReference>
<name>A0A2N9LQC7_9BACT</name>
<gene>
    <name evidence="3" type="ORF">SBA5_50051</name>
</gene>
<organism evidence="3 4">
    <name type="scientific">Candidatus Sulfuritelmatomonas gaucii</name>
    <dbReference type="NCBI Taxonomy" id="2043161"/>
    <lineage>
        <taxon>Bacteria</taxon>
        <taxon>Pseudomonadati</taxon>
        <taxon>Acidobacteriota</taxon>
        <taxon>Terriglobia</taxon>
        <taxon>Terriglobales</taxon>
        <taxon>Acidobacteriaceae</taxon>
        <taxon>Candidatus Sulfuritelmatomonas</taxon>
    </lineage>
</organism>
<evidence type="ECO:0000313" key="4">
    <source>
        <dbReference type="Proteomes" id="UP000239735"/>
    </source>
</evidence>
<feature type="region of interest" description="Disordered" evidence="1">
    <location>
        <begin position="22"/>
        <end position="61"/>
    </location>
</feature>
<accession>A0A2N9LQC7</accession>
<feature type="compositionally biased region" description="Polar residues" evidence="1">
    <location>
        <begin position="22"/>
        <end position="34"/>
    </location>
</feature>
<evidence type="ECO:0000256" key="2">
    <source>
        <dbReference type="SAM" id="SignalP"/>
    </source>
</evidence>
<dbReference type="EMBL" id="OKRB01000108">
    <property type="protein sequence ID" value="SPE25462.1"/>
    <property type="molecule type" value="Genomic_DNA"/>
</dbReference>
<feature type="chain" id="PRO_5014614837" description="Secreted protein" evidence="2">
    <location>
        <begin position="25"/>
        <end position="77"/>
    </location>
</feature>
<evidence type="ECO:0000256" key="1">
    <source>
        <dbReference type="SAM" id="MobiDB-lite"/>
    </source>
</evidence>